<keyword evidence="7" id="KW-0862">Zinc</keyword>
<evidence type="ECO:0000256" key="8">
    <source>
        <dbReference type="ARBA" id="ARBA00022989"/>
    </source>
</evidence>
<dbReference type="PANTHER" id="PTHR46494:SF3">
    <property type="entry name" value="ZINC TRANSPORT PROTEIN ZNTB"/>
    <property type="match status" value="1"/>
</dbReference>
<accession>A0A1E1EYR4</accession>
<keyword evidence="4" id="KW-1003">Cell membrane</keyword>
<dbReference type="GO" id="GO:0005886">
    <property type="term" value="C:plasma membrane"/>
    <property type="evidence" value="ECO:0007669"/>
    <property type="project" value="UniProtKB-SubCell"/>
</dbReference>
<evidence type="ECO:0000256" key="3">
    <source>
        <dbReference type="ARBA" id="ARBA00022448"/>
    </source>
</evidence>
<dbReference type="SUPFAM" id="SSF144083">
    <property type="entry name" value="Magnesium transport protein CorA, transmembrane region"/>
    <property type="match status" value="1"/>
</dbReference>
<reference evidence="13 14" key="1">
    <citation type="submission" date="2016-10" db="EMBL/GenBank/DDBJ databases">
        <title>Complete Genome Sequence of the Nonylphenol-Degrading Bacterium Sphingobium cloacae JCM 10874T.</title>
        <authorList>
            <person name="Ootsuka M."/>
            <person name="Nishizawa T."/>
            <person name="Ohta H."/>
        </authorList>
    </citation>
    <scope>NUCLEOTIDE SEQUENCE [LARGE SCALE GENOMIC DNA]</scope>
    <source>
        <strain evidence="13 14">JCM 10874</strain>
    </source>
</reference>
<evidence type="ECO:0000313" key="13">
    <source>
        <dbReference type="EMBL" id="BAV63371.1"/>
    </source>
</evidence>
<dbReference type="KEGG" id="sclo:SCLO_1003310"/>
<evidence type="ECO:0000256" key="12">
    <source>
        <dbReference type="SAM" id="Phobius"/>
    </source>
</evidence>
<dbReference type="Gene3D" id="3.30.460.20">
    <property type="entry name" value="CorA soluble domain-like"/>
    <property type="match status" value="1"/>
</dbReference>
<dbReference type="EMBL" id="AP017655">
    <property type="protein sequence ID" value="BAV63371.1"/>
    <property type="molecule type" value="Genomic_DNA"/>
</dbReference>
<dbReference type="GO" id="GO:0015087">
    <property type="term" value="F:cobalt ion transmembrane transporter activity"/>
    <property type="evidence" value="ECO:0007669"/>
    <property type="project" value="TreeGrafter"/>
</dbReference>
<feature type="transmembrane region" description="Helical" evidence="12">
    <location>
        <begin position="234"/>
        <end position="256"/>
    </location>
</feature>
<evidence type="ECO:0000256" key="5">
    <source>
        <dbReference type="ARBA" id="ARBA00022519"/>
    </source>
</evidence>
<keyword evidence="9" id="KW-0406">Ion transport</keyword>
<comment type="subcellular location">
    <subcellularLocation>
        <location evidence="1">Cell membrane</location>
        <topology evidence="1">Multi-pass membrane protein</topology>
    </subcellularLocation>
</comment>
<evidence type="ECO:0000256" key="7">
    <source>
        <dbReference type="ARBA" id="ARBA00022833"/>
    </source>
</evidence>
<keyword evidence="11" id="KW-0175">Coiled coil</keyword>
<name>A0A1E1EYR4_9SPHN</name>
<feature type="transmembrane region" description="Helical" evidence="12">
    <location>
        <begin position="202"/>
        <end position="222"/>
    </location>
</feature>
<keyword evidence="6 12" id="KW-0812">Transmembrane</keyword>
<dbReference type="Pfam" id="PF01544">
    <property type="entry name" value="CorA"/>
    <property type="match status" value="1"/>
</dbReference>
<dbReference type="GO" id="GO:0000287">
    <property type="term" value="F:magnesium ion binding"/>
    <property type="evidence" value="ECO:0007669"/>
    <property type="project" value="TreeGrafter"/>
</dbReference>
<dbReference type="InterPro" id="IPR045861">
    <property type="entry name" value="CorA_cytoplasmic_dom"/>
</dbReference>
<dbReference type="AlphaFoldDB" id="A0A1E1EYR4"/>
<dbReference type="PANTHER" id="PTHR46494">
    <property type="entry name" value="CORA FAMILY METAL ION TRANSPORTER (EUROFUNG)"/>
    <property type="match status" value="1"/>
</dbReference>
<organism evidence="13 14">
    <name type="scientific">Sphingobium cloacae</name>
    <dbReference type="NCBI Taxonomy" id="120107"/>
    <lineage>
        <taxon>Bacteria</taxon>
        <taxon>Pseudomonadati</taxon>
        <taxon>Pseudomonadota</taxon>
        <taxon>Alphaproteobacteria</taxon>
        <taxon>Sphingomonadales</taxon>
        <taxon>Sphingomonadaceae</taxon>
        <taxon>Sphingobium</taxon>
    </lineage>
</organism>
<keyword evidence="14" id="KW-1185">Reference proteome</keyword>
<evidence type="ECO:0000256" key="2">
    <source>
        <dbReference type="ARBA" id="ARBA00009765"/>
    </source>
</evidence>
<dbReference type="Proteomes" id="UP000218272">
    <property type="component" value="Chromosome SCLO_1"/>
</dbReference>
<sequence>MKELLLSPDAHQRSLVDGQAVGCVLHDFERDFDAEQTERIGALRLALMPGLMLTTRVHPLRSADIARGKLERGGAIEGPAQALDLLVSAIGGNILNIGHALARDVQQAEDDFLEGHHTPTARDLVHIRRRLAQVHRLLSGMRGVFQRLEEDEELPADLLPTIEKQVQRIQSLDADILAVQAQLRLLREEVDIQQAQRTNQNLYILSIVTALMLPATLVTGIFGMNTGGMPWASAGHGTLLATGLAGSAAAATYMLLRWMGFMRQ</sequence>
<comment type="similarity">
    <text evidence="2">Belongs to the CorA metal ion transporter (MIT) (TC 1.A.35) family.</text>
</comment>
<evidence type="ECO:0000256" key="10">
    <source>
        <dbReference type="ARBA" id="ARBA00023136"/>
    </source>
</evidence>
<evidence type="ECO:0000256" key="4">
    <source>
        <dbReference type="ARBA" id="ARBA00022475"/>
    </source>
</evidence>
<dbReference type="InterPro" id="IPR002523">
    <property type="entry name" value="MgTranspt_CorA/ZnTranspt_ZntB"/>
</dbReference>
<keyword evidence="5" id="KW-0997">Cell inner membrane</keyword>
<dbReference type="SUPFAM" id="SSF143865">
    <property type="entry name" value="CorA soluble domain-like"/>
    <property type="match status" value="1"/>
</dbReference>
<feature type="coiled-coil region" evidence="11">
    <location>
        <begin position="169"/>
        <end position="196"/>
    </location>
</feature>
<proteinExistence type="inferred from homology"/>
<keyword evidence="8 12" id="KW-1133">Transmembrane helix</keyword>
<keyword evidence="10 12" id="KW-0472">Membrane</keyword>
<keyword evidence="3" id="KW-0813">Transport</keyword>
<dbReference type="GO" id="GO:0050897">
    <property type="term" value="F:cobalt ion binding"/>
    <property type="evidence" value="ECO:0007669"/>
    <property type="project" value="TreeGrafter"/>
</dbReference>
<evidence type="ECO:0000256" key="1">
    <source>
        <dbReference type="ARBA" id="ARBA00004651"/>
    </source>
</evidence>
<dbReference type="GO" id="GO:0015095">
    <property type="term" value="F:magnesium ion transmembrane transporter activity"/>
    <property type="evidence" value="ECO:0007669"/>
    <property type="project" value="TreeGrafter"/>
</dbReference>
<gene>
    <name evidence="13" type="ORF">SCLO_1003310</name>
</gene>
<evidence type="ECO:0000256" key="11">
    <source>
        <dbReference type="SAM" id="Coils"/>
    </source>
</evidence>
<evidence type="ECO:0000256" key="9">
    <source>
        <dbReference type="ARBA" id="ARBA00023065"/>
    </source>
</evidence>
<dbReference type="InterPro" id="IPR045863">
    <property type="entry name" value="CorA_TM1_TM2"/>
</dbReference>
<evidence type="ECO:0000313" key="14">
    <source>
        <dbReference type="Proteomes" id="UP000218272"/>
    </source>
</evidence>
<protein>
    <submittedName>
        <fullName evidence="13">Magnesium transporter CorA</fullName>
    </submittedName>
</protein>
<evidence type="ECO:0000256" key="6">
    <source>
        <dbReference type="ARBA" id="ARBA00022692"/>
    </source>
</evidence>
<dbReference type="Gene3D" id="1.20.58.340">
    <property type="entry name" value="Magnesium transport protein CorA, transmembrane region"/>
    <property type="match status" value="2"/>
</dbReference>